<evidence type="ECO:0000256" key="1">
    <source>
        <dbReference type="SAM" id="MobiDB-lite"/>
    </source>
</evidence>
<dbReference type="Proteomes" id="UP001201262">
    <property type="component" value="Unassembled WGS sequence"/>
</dbReference>
<keyword evidence="2" id="KW-0812">Transmembrane</keyword>
<feature type="region of interest" description="Disordered" evidence="1">
    <location>
        <begin position="110"/>
        <end position="158"/>
    </location>
</feature>
<organism evidence="3 4">
    <name type="scientific">Talaromyces proteolyticus</name>
    <dbReference type="NCBI Taxonomy" id="1131652"/>
    <lineage>
        <taxon>Eukaryota</taxon>
        <taxon>Fungi</taxon>
        <taxon>Dikarya</taxon>
        <taxon>Ascomycota</taxon>
        <taxon>Pezizomycotina</taxon>
        <taxon>Eurotiomycetes</taxon>
        <taxon>Eurotiomycetidae</taxon>
        <taxon>Eurotiales</taxon>
        <taxon>Trichocomaceae</taxon>
        <taxon>Talaromyces</taxon>
        <taxon>Talaromyces sect. Bacilispori</taxon>
    </lineage>
</organism>
<dbReference type="RefSeq" id="XP_046066488.1">
    <property type="nucleotide sequence ID" value="XM_046222518.1"/>
</dbReference>
<gene>
    <name evidence="3" type="ORF">BGW36DRAFT_68548</name>
</gene>
<keyword evidence="4" id="KW-1185">Reference proteome</keyword>
<keyword evidence="2" id="KW-1133">Transmembrane helix</keyword>
<feature type="compositionally biased region" description="Basic and acidic residues" evidence="1">
    <location>
        <begin position="117"/>
        <end position="130"/>
    </location>
</feature>
<accession>A0AAD4PS12</accession>
<name>A0AAD4PS12_9EURO</name>
<dbReference type="GeneID" id="70252804"/>
<proteinExistence type="predicted"/>
<protein>
    <submittedName>
        <fullName evidence="3">Uncharacterized protein</fullName>
    </submittedName>
</protein>
<feature type="compositionally biased region" description="Polar residues" evidence="1">
    <location>
        <begin position="145"/>
        <end position="155"/>
    </location>
</feature>
<evidence type="ECO:0000256" key="2">
    <source>
        <dbReference type="SAM" id="Phobius"/>
    </source>
</evidence>
<feature type="compositionally biased region" description="Basic and acidic residues" evidence="1">
    <location>
        <begin position="72"/>
        <end position="85"/>
    </location>
</feature>
<reference evidence="3" key="1">
    <citation type="submission" date="2021-12" db="EMBL/GenBank/DDBJ databases">
        <title>Convergent genome expansion in fungi linked to evolution of root-endophyte symbiosis.</title>
        <authorList>
            <consortium name="DOE Joint Genome Institute"/>
            <person name="Ke Y.-H."/>
            <person name="Bonito G."/>
            <person name="Liao H.-L."/>
            <person name="Looney B."/>
            <person name="Rojas-Flechas A."/>
            <person name="Nash J."/>
            <person name="Hameed K."/>
            <person name="Schadt C."/>
            <person name="Martin F."/>
            <person name="Crous P.W."/>
            <person name="Miettinen O."/>
            <person name="Magnuson J.K."/>
            <person name="Labbe J."/>
            <person name="Jacobson D."/>
            <person name="Doktycz M.J."/>
            <person name="Veneault-Fourrey C."/>
            <person name="Kuo A."/>
            <person name="Mondo S."/>
            <person name="Calhoun S."/>
            <person name="Riley R."/>
            <person name="Ohm R."/>
            <person name="LaButti K."/>
            <person name="Andreopoulos B."/>
            <person name="Pangilinan J."/>
            <person name="Nolan M."/>
            <person name="Tritt A."/>
            <person name="Clum A."/>
            <person name="Lipzen A."/>
            <person name="Daum C."/>
            <person name="Barry K."/>
            <person name="Grigoriev I.V."/>
            <person name="Vilgalys R."/>
        </authorList>
    </citation>
    <scope>NUCLEOTIDE SEQUENCE</scope>
    <source>
        <strain evidence="3">PMI_201</strain>
    </source>
</reference>
<evidence type="ECO:0000313" key="3">
    <source>
        <dbReference type="EMBL" id="KAH8690205.1"/>
    </source>
</evidence>
<dbReference type="AlphaFoldDB" id="A0AAD4PS12"/>
<comment type="caution">
    <text evidence="3">The sequence shown here is derived from an EMBL/GenBank/DDBJ whole genome shotgun (WGS) entry which is preliminary data.</text>
</comment>
<sequence>MDPRLLFLIISLPILSITMVLCTLVHMNMLGFRVANGEGGLHAHINSRRYRPRNYQTIPRTDLEAADNDNYAPERGREREREQSRIPRRPVPRLGQRYVDWDPEAGVLGVTTASHPRRTEQGHVEEEERSPSPYDLEEALRRGGSQPTDIPTKPNSLREGWNGLVAQLITVYQQLRNRRPSVVDEE</sequence>
<evidence type="ECO:0000313" key="4">
    <source>
        <dbReference type="Proteomes" id="UP001201262"/>
    </source>
</evidence>
<dbReference type="EMBL" id="JAJTJA010000014">
    <property type="protein sequence ID" value="KAH8690205.1"/>
    <property type="molecule type" value="Genomic_DNA"/>
</dbReference>
<feature type="transmembrane region" description="Helical" evidence="2">
    <location>
        <begin position="6"/>
        <end position="25"/>
    </location>
</feature>
<feature type="region of interest" description="Disordered" evidence="1">
    <location>
        <begin position="61"/>
        <end position="94"/>
    </location>
</feature>
<keyword evidence="2" id="KW-0472">Membrane</keyword>